<dbReference type="SUPFAM" id="SSF55604">
    <property type="entry name" value="Glucose permease domain IIB"/>
    <property type="match status" value="1"/>
</dbReference>
<dbReference type="GO" id="GO:0016301">
    <property type="term" value="F:kinase activity"/>
    <property type="evidence" value="ECO:0007669"/>
    <property type="project" value="UniProtKB-KW"/>
</dbReference>
<keyword evidence="4" id="KW-0598">Phosphotransferase system</keyword>
<evidence type="ECO:0000256" key="2">
    <source>
        <dbReference type="ARBA" id="ARBA00022597"/>
    </source>
</evidence>
<evidence type="ECO:0000259" key="7">
    <source>
        <dbReference type="PROSITE" id="PS51098"/>
    </source>
</evidence>
<name>U7TVS1_FUSNU</name>
<keyword evidence="2" id="KW-0762">Sugar transport</keyword>
<dbReference type="AlphaFoldDB" id="U7TVS1"/>
<dbReference type="InterPro" id="IPR018113">
    <property type="entry name" value="PTrfase_EIIB_Cys"/>
</dbReference>
<evidence type="ECO:0000256" key="1">
    <source>
        <dbReference type="ARBA" id="ARBA00022448"/>
    </source>
</evidence>
<evidence type="ECO:0000313" key="8">
    <source>
        <dbReference type="EMBL" id="ERT47546.1"/>
    </source>
</evidence>
<evidence type="ECO:0000256" key="3">
    <source>
        <dbReference type="ARBA" id="ARBA00022679"/>
    </source>
</evidence>
<sequence>MEKEKLYKKISQEILENIGGPQNIQGAAHCATRLRIVLKDL</sequence>
<dbReference type="Pfam" id="PF00367">
    <property type="entry name" value="PTS_EIIB"/>
    <property type="match status" value="1"/>
</dbReference>
<dbReference type="Gene3D" id="3.30.1360.60">
    <property type="entry name" value="Glucose permease domain IIB"/>
    <property type="match status" value="1"/>
</dbReference>
<reference evidence="8" key="1">
    <citation type="submission" date="2013-10" db="EMBL/GenBank/DDBJ databases">
        <title>The Genome Sequence of Fusobacterium nucleatum CTI-6.</title>
        <authorList>
            <consortium name="The Broad Institute Genomics Platform"/>
            <person name="Earl A."/>
            <person name="Ward D."/>
            <person name="Feldgarden M."/>
            <person name="Gevers D."/>
            <person name="Kostic A."/>
            <person name="Garrett W."/>
            <person name="Young S.K."/>
            <person name="Zeng Q."/>
            <person name="Gargeya S."/>
            <person name="Fitzgerald M."/>
            <person name="Abouelleil A."/>
            <person name="Alvarado L."/>
            <person name="Berlin A.M."/>
            <person name="Chapman S.B."/>
            <person name="Gainer-Dewar J."/>
            <person name="Goldberg J."/>
            <person name="Gnerre S."/>
            <person name="Griggs A."/>
            <person name="Gujja S."/>
            <person name="Hansen M."/>
            <person name="Howarth C."/>
            <person name="Imamovic A."/>
            <person name="Ireland A."/>
            <person name="Larimer J."/>
            <person name="McCowan C."/>
            <person name="Murphy C."/>
            <person name="Pearson M."/>
            <person name="Poon T.W."/>
            <person name="Priest M."/>
            <person name="Roberts A."/>
            <person name="Saif S."/>
            <person name="Shea T."/>
            <person name="Sykes S."/>
            <person name="Wortman J."/>
            <person name="Nusbaum C."/>
            <person name="Birren B."/>
        </authorList>
    </citation>
    <scope>NUCLEOTIDE SEQUENCE [LARGE SCALE GENOMIC DNA]</scope>
    <source>
        <strain evidence="8">CTI-6</strain>
    </source>
</reference>
<protein>
    <recommendedName>
        <fullName evidence="7">PTS EIIB type-1 domain-containing protein</fullName>
    </recommendedName>
</protein>
<evidence type="ECO:0000256" key="4">
    <source>
        <dbReference type="ARBA" id="ARBA00022683"/>
    </source>
</evidence>
<dbReference type="GO" id="GO:0009401">
    <property type="term" value="P:phosphoenolpyruvate-dependent sugar phosphotransferase system"/>
    <property type="evidence" value="ECO:0007669"/>
    <property type="project" value="UniProtKB-KW"/>
</dbReference>
<dbReference type="GO" id="GO:0008982">
    <property type="term" value="F:protein-N(PI)-phosphohistidine-sugar phosphotransferase activity"/>
    <property type="evidence" value="ECO:0007669"/>
    <property type="project" value="InterPro"/>
</dbReference>
<dbReference type="PATRIC" id="fig|1316587.3.peg.1331"/>
<keyword evidence="5" id="KW-0418">Kinase</keyword>
<keyword evidence="1" id="KW-0813">Transport</keyword>
<feature type="domain" description="PTS EIIB type-1" evidence="7">
    <location>
        <begin position="8"/>
        <end position="41"/>
    </location>
</feature>
<proteinExistence type="predicted"/>
<feature type="active site" description="Phosphocysteine intermediate; for EIIB activity" evidence="6">
    <location>
        <position position="30"/>
    </location>
</feature>
<evidence type="ECO:0000256" key="6">
    <source>
        <dbReference type="PROSITE-ProRule" id="PRU00421"/>
    </source>
</evidence>
<accession>U7TVS1</accession>
<evidence type="ECO:0000256" key="5">
    <source>
        <dbReference type="ARBA" id="ARBA00022777"/>
    </source>
</evidence>
<dbReference type="EMBL" id="AXNV01000011">
    <property type="protein sequence ID" value="ERT47546.1"/>
    <property type="molecule type" value="Genomic_DNA"/>
</dbReference>
<comment type="caution">
    <text evidence="8">The sequence shown here is derived from an EMBL/GenBank/DDBJ whole genome shotgun (WGS) entry which is preliminary data.</text>
</comment>
<dbReference type="PROSITE" id="PS51098">
    <property type="entry name" value="PTS_EIIB_TYPE_1"/>
    <property type="match status" value="1"/>
</dbReference>
<organism evidence="8">
    <name type="scientific">Fusobacterium nucleatum CTI-6</name>
    <dbReference type="NCBI Taxonomy" id="1316587"/>
    <lineage>
        <taxon>Bacteria</taxon>
        <taxon>Fusobacteriati</taxon>
        <taxon>Fusobacteriota</taxon>
        <taxon>Fusobacteriia</taxon>
        <taxon>Fusobacteriales</taxon>
        <taxon>Fusobacteriaceae</taxon>
        <taxon>Fusobacterium</taxon>
    </lineage>
</organism>
<dbReference type="PROSITE" id="PS01035">
    <property type="entry name" value="PTS_EIIB_TYPE_1_CYS"/>
    <property type="match status" value="1"/>
</dbReference>
<keyword evidence="3" id="KW-0808">Transferase</keyword>
<gene>
    <name evidence="8" type="ORF">HMPREF1767_01339</name>
</gene>
<dbReference type="InterPro" id="IPR001996">
    <property type="entry name" value="PTS_IIB_1"/>
</dbReference>
<dbReference type="InterPro" id="IPR036878">
    <property type="entry name" value="Glu_permease_IIB"/>
</dbReference>